<organism evidence="1 2">
    <name type="scientific">Legionella resiliens</name>
    <dbReference type="NCBI Taxonomy" id="2905958"/>
    <lineage>
        <taxon>Bacteria</taxon>
        <taxon>Pseudomonadati</taxon>
        <taxon>Pseudomonadota</taxon>
        <taxon>Gammaproteobacteria</taxon>
        <taxon>Legionellales</taxon>
        <taxon>Legionellaceae</taxon>
        <taxon>Legionella</taxon>
    </lineage>
</organism>
<proteinExistence type="predicted"/>
<dbReference type="EMBL" id="JAJTND010000003">
    <property type="protein sequence ID" value="MCE3531608.1"/>
    <property type="molecule type" value="Genomic_DNA"/>
</dbReference>
<evidence type="ECO:0000313" key="2">
    <source>
        <dbReference type="Proteomes" id="UP001320170"/>
    </source>
</evidence>
<dbReference type="RefSeq" id="WP_182351503.1">
    <property type="nucleotide sequence ID" value="NZ_JAJSPM010000003.1"/>
</dbReference>
<sequence length="138" mass="16233">MTFSSKLRADYVELINEELDRIPVVRIEEFNLIAQELQMLITSPFILAVKGFFSCTPRKSTLSEAAQNQIAYIHYCYNTPKDFVTNTKDYSEYQQILKERISAKITEFQKFTEKEKNAYITFQKEQHSEVKHTSFDLV</sequence>
<accession>A0ABS8WYQ0</accession>
<name>A0ABS8WYQ0_9GAMM</name>
<reference evidence="1 2" key="1">
    <citation type="journal article" date="2024" name="Pathogens">
        <title>Characterization of a Novel Species of Legionella Isolated from a Healthcare Facility: Legionella resiliens sp. nov.</title>
        <authorList>
            <person name="Cristino S."/>
            <person name="Pascale M.R."/>
            <person name="Marino F."/>
            <person name="Derelitto C."/>
            <person name="Salaris S."/>
            <person name="Orsini M."/>
            <person name="Squarzoni S."/>
            <person name="Grottola A."/>
            <person name="Girolamini L."/>
        </authorList>
    </citation>
    <scope>NUCLEOTIDE SEQUENCE [LARGE SCALE GENOMIC DNA]</scope>
    <source>
        <strain evidence="1 2">8cVS16</strain>
    </source>
</reference>
<protein>
    <submittedName>
        <fullName evidence="1">Uncharacterized protein</fullName>
    </submittedName>
</protein>
<gene>
    <name evidence="1" type="ORF">LXO92_04370</name>
</gene>
<keyword evidence="2" id="KW-1185">Reference proteome</keyword>
<evidence type="ECO:0000313" key="1">
    <source>
        <dbReference type="EMBL" id="MCE3531608.1"/>
    </source>
</evidence>
<dbReference type="Proteomes" id="UP001320170">
    <property type="component" value="Unassembled WGS sequence"/>
</dbReference>
<comment type="caution">
    <text evidence="1">The sequence shown here is derived from an EMBL/GenBank/DDBJ whole genome shotgun (WGS) entry which is preliminary data.</text>
</comment>